<gene>
    <name evidence="1" type="ORF">LCL61_28905</name>
</gene>
<keyword evidence="2" id="KW-1185">Reference proteome</keyword>
<evidence type="ECO:0000313" key="2">
    <source>
        <dbReference type="Proteomes" id="UP001456344"/>
    </source>
</evidence>
<protein>
    <submittedName>
        <fullName evidence="1">Cytochrome P450</fullName>
    </submittedName>
</protein>
<name>A0ACD5BJI4_9PSEU</name>
<proteinExistence type="predicted"/>
<accession>A0ACD5BJI4</accession>
<organism evidence="1 2">
    <name type="scientific">Amycolatopsis coloradensis</name>
    <dbReference type="NCBI Taxonomy" id="76021"/>
    <lineage>
        <taxon>Bacteria</taxon>
        <taxon>Bacillati</taxon>
        <taxon>Actinomycetota</taxon>
        <taxon>Actinomycetes</taxon>
        <taxon>Pseudonocardiales</taxon>
        <taxon>Pseudonocardiaceae</taxon>
        <taxon>Amycolatopsis</taxon>
    </lineage>
</organism>
<dbReference type="Proteomes" id="UP001456344">
    <property type="component" value="Chromosome"/>
</dbReference>
<evidence type="ECO:0000313" key="1">
    <source>
        <dbReference type="EMBL" id="WYW19571.1"/>
    </source>
</evidence>
<sequence length="398" mass="43601">MPAEPAPSFPFRAADPVLPPAEYRKLQVERPVCRVTLPTGDLAWLLLRHEDVRDVLADTRFSREAITAPGAPRILPIARGSRSIFVMDPPEHSRLRKLVSKAFSPRRIEALRPRIEDLTRGCLDTMAESGPPADLITCLAQPLPITVICEMLGVPLADVDQFRAWTDIMLGFTPERQAEVLAAKDSLSAYLTELIKDKRRTPTDDLLMVLISAQDEGDRLSEEELVAFGYTLLGAGYHATTASIVHALLTLLRNPARLDDLRRDRGLLPGAVEELLRLSQAGGGIGALRIATEDVKIGDVVIRAGEAVLPSINAANRDDSVFPGPDEVRLSRPRNPHVAFGHGIHHCLGAQLGRIELEVALGSLLARFPDLRLAVAEDELDWSVGLAFSRPDELPLAW</sequence>
<reference evidence="1" key="1">
    <citation type="submission" date="2023-10" db="EMBL/GenBank/DDBJ databases">
        <title>Whole genome sequencing of actinobacterial strain Amycolatopsis sp. (BCA-696) identifies the underlying plant growth-promoting genes.</title>
        <authorList>
            <person name="Gandham P."/>
            <person name="Vadla N."/>
            <person name="Saji A."/>
            <person name="Srinivas V."/>
            <person name="Ruperao P."/>
            <person name="Selvanayagam S."/>
            <person name="Saxena R.K."/>
            <person name="Rathore A."/>
            <person name="Gopalakrishnan S."/>
            <person name="Thakur V."/>
        </authorList>
    </citation>
    <scope>NUCLEOTIDE SEQUENCE</scope>
    <source>
        <strain evidence="1">BCA-696</strain>
    </source>
</reference>
<dbReference type="EMBL" id="CP150484">
    <property type="protein sequence ID" value="WYW19571.1"/>
    <property type="molecule type" value="Genomic_DNA"/>
</dbReference>